<reference evidence="1" key="1">
    <citation type="journal article" date="2021" name="New Phytol.">
        <title>Evolutionary innovations through gain and loss of genes in the ectomycorrhizal Boletales.</title>
        <authorList>
            <person name="Wu G."/>
            <person name="Miyauchi S."/>
            <person name="Morin E."/>
            <person name="Kuo A."/>
            <person name="Drula E."/>
            <person name="Varga T."/>
            <person name="Kohler A."/>
            <person name="Feng B."/>
            <person name="Cao Y."/>
            <person name="Lipzen A."/>
            <person name="Daum C."/>
            <person name="Hundley H."/>
            <person name="Pangilinan J."/>
            <person name="Johnson J."/>
            <person name="Barry K."/>
            <person name="LaButti K."/>
            <person name="Ng V."/>
            <person name="Ahrendt S."/>
            <person name="Min B."/>
            <person name="Choi I.G."/>
            <person name="Park H."/>
            <person name="Plett J.M."/>
            <person name="Magnuson J."/>
            <person name="Spatafora J.W."/>
            <person name="Nagy L.G."/>
            <person name="Henrissat B."/>
            <person name="Grigoriev I.V."/>
            <person name="Yang Z.L."/>
            <person name="Xu J."/>
            <person name="Martin F.M."/>
        </authorList>
    </citation>
    <scope>NUCLEOTIDE SEQUENCE</scope>
    <source>
        <strain evidence="1">ATCC 28755</strain>
    </source>
</reference>
<protein>
    <submittedName>
        <fullName evidence="1">Aspartic peptidase domain-containing protein</fullName>
    </submittedName>
</protein>
<name>A0ACB8AGA4_9AGAM</name>
<evidence type="ECO:0000313" key="1">
    <source>
        <dbReference type="EMBL" id="KAH7912374.1"/>
    </source>
</evidence>
<dbReference type="Proteomes" id="UP000790377">
    <property type="component" value="Unassembled WGS sequence"/>
</dbReference>
<sequence>MQLTPGLATVLTLLSLSIYASAVDKSLTIPLVKKSTLTRSDGTANIEFLQVHIARIAAKYRHTFSAYEQNTGAPHSLLDSLFARDEEADSGMKPNGEGVIPLTDESAQMWQGTISVGTPLRKFTVDFDTGSSDLFLPGATCGSTCSGHTLYNAATSSSAKDLHKTFSLAYGDNSTVKGEQWSDTVNIGGLSAKTQTLGVANQYSNGFSRQNFAADGLLGLAFPEISSFPATPLFNTLMSAKPSQLSEPLFAFKLAANGSELTLGALDRKAYKEQPTYVELSAEGYWQVSMDAVKLGKKQVVQNVQAIVDTGTTLIATSDANAKAFYVGIPGAKERYDVSPGVWTVPCSSVPDINLALVFGGKSFSVSSDTFVFGQVDEGSSDCIGGVMGAGAAGDAWIVGDAFLQNVYTVFDVGNKRVGFANLA</sequence>
<gene>
    <name evidence="1" type="ORF">BJ138DRAFT_801390</name>
</gene>
<organism evidence="1 2">
    <name type="scientific">Hygrophoropsis aurantiaca</name>
    <dbReference type="NCBI Taxonomy" id="72124"/>
    <lineage>
        <taxon>Eukaryota</taxon>
        <taxon>Fungi</taxon>
        <taxon>Dikarya</taxon>
        <taxon>Basidiomycota</taxon>
        <taxon>Agaricomycotina</taxon>
        <taxon>Agaricomycetes</taxon>
        <taxon>Agaricomycetidae</taxon>
        <taxon>Boletales</taxon>
        <taxon>Coniophorineae</taxon>
        <taxon>Hygrophoropsidaceae</taxon>
        <taxon>Hygrophoropsis</taxon>
    </lineage>
</organism>
<comment type="caution">
    <text evidence="1">The sequence shown here is derived from an EMBL/GenBank/DDBJ whole genome shotgun (WGS) entry which is preliminary data.</text>
</comment>
<dbReference type="EMBL" id="MU267653">
    <property type="protein sequence ID" value="KAH7912374.1"/>
    <property type="molecule type" value="Genomic_DNA"/>
</dbReference>
<proteinExistence type="predicted"/>
<keyword evidence="2" id="KW-1185">Reference proteome</keyword>
<accession>A0ACB8AGA4</accession>
<evidence type="ECO:0000313" key="2">
    <source>
        <dbReference type="Proteomes" id="UP000790377"/>
    </source>
</evidence>